<gene>
    <name evidence="1" type="ORF">MM171A00291_0050</name>
    <name evidence="2" type="ORF">MM171B00223_0006</name>
</gene>
<dbReference type="AlphaFoldDB" id="A0A6M3M742"/>
<evidence type="ECO:0000313" key="1">
    <source>
        <dbReference type="EMBL" id="QJB00742.1"/>
    </source>
</evidence>
<dbReference type="EMBL" id="MT143699">
    <property type="protein sequence ID" value="QJB00742.1"/>
    <property type="molecule type" value="Genomic_DNA"/>
</dbReference>
<name>A0A6M3M742_9ZZZZ</name>
<accession>A0A6M3M742</accession>
<organism evidence="1">
    <name type="scientific">viral metagenome</name>
    <dbReference type="NCBI Taxonomy" id="1070528"/>
    <lineage>
        <taxon>unclassified sequences</taxon>
        <taxon>metagenomes</taxon>
        <taxon>organismal metagenomes</taxon>
    </lineage>
</organism>
<sequence length="123" mass="13910">MILKELDELERFIQIKTACRTSFGDEDLATDDLPCIKIIPVPSFAVNMISKNDYDVQYTLQLQIVVQRKSEKTAIALLEKLLTSLPDFHPEKGHVISNSGSANYDQNNYLINTFFSIKVITGD</sequence>
<proteinExistence type="predicted"/>
<evidence type="ECO:0008006" key="3">
    <source>
        <dbReference type="Google" id="ProtNLM"/>
    </source>
</evidence>
<evidence type="ECO:0000313" key="2">
    <source>
        <dbReference type="EMBL" id="QJB04629.1"/>
    </source>
</evidence>
<dbReference type="EMBL" id="MT143887">
    <property type="protein sequence ID" value="QJB04629.1"/>
    <property type="molecule type" value="Genomic_DNA"/>
</dbReference>
<reference evidence="1" key="1">
    <citation type="submission" date="2020-03" db="EMBL/GenBank/DDBJ databases">
        <title>The deep terrestrial virosphere.</title>
        <authorList>
            <person name="Holmfeldt K."/>
            <person name="Nilsson E."/>
            <person name="Simone D."/>
            <person name="Lopez-Fernandez M."/>
            <person name="Wu X."/>
            <person name="de Brujin I."/>
            <person name="Lundin D."/>
            <person name="Andersson A."/>
            <person name="Bertilsson S."/>
            <person name="Dopson M."/>
        </authorList>
    </citation>
    <scope>NUCLEOTIDE SEQUENCE</scope>
    <source>
        <strain evidence="1">MM171A00291</strain>
        <strain evidence="2">MM171B00223</strain>
    </source>
</reference>
<protein>
    <recommendedName>
        <fullName evidence="3">Tail protein</fullName>
    </recommendedName>
</protein>